<dbReference type="GeneID" id="30309986"/>
<proteinExistence type="predicted"/>
<dbReference type="RefSeq" id="YP_009325022.1">
    <property type="nucleotide sequence ID" value="NC_031944.1"/>
</dbReference>
<accession>A0A1D8KS68</accession>
<organism evidence="1 2">
    <name type="scientific">Synechococcus phage S-WAM1</name>
    <dbReference type="NCBI Taxonomy" id="1815521"/>
    <lineage>
        <taxon>Viruses</taxon>
        <taxon>Duplodnaviria</taxon>
        <taxon>Heunggongvirae</taxon>
        <taxon>Uroviricota</taxon>
        <taxon>Caudoviricetes</taxon>
        <taxon>Pantevenvirales</taxon>
        <taxon>Kyanoviridae</taxon>
        <taxon>Sokavirus</taxon>
        <taxon>Sokavirus swam1</taxon>
    </lineage>
</organism>
<dbReference type="Proteomes" id="UP000204364">
    <property type="component" value="Segment"/>
</dbReference>
<dbReference type="EMBL" id="KU686210">
    <property type="protein sequence ID" value="AOV61506.1"/>
    <property type="molecule type" value="Genomic_DNA"/>
</dbReference>
<dbReference type="KEGG" id="vg:30309986"/>
<dbReference type="OrthoDB" id="37963at10239"/>
<evidence type="ECO:0000313" key="1">
    <source>
        <dbReference type="EMBL" id="AOV61506.1"/>
    </source>
</evidence>
<reference evidence="1 2" key="1">
    <citation type="journal article" date="2016" name="Virology">
        <title>The genomic content and context of auxiliary metabolic genes in marine cyanomyoviruses.</title>
        <authorList>
            <person name="Crummett L.T."/>
            <person name="Puxty R.J."/>
            <person name="Weihe C."/>
            <person name="Marston M.F."/>
            <person name="Martiny J.B."/>
        </authorList>
    </citation>
    <scope>NUCLEOTIDE SEQUENCE [LARGE SCALE GENOMIC DNA]</scope>
    <source>
        <strain evidence="1">0810PA09</strain>
    </source>
</reference>
<name>A0A1D8KS68_9CAUD</name>
<gene>
    <name evidence="1" type="ORF">P090810_033</name>
</gene>
<protein>
    <submittedName>
        <fullName evidence="1">Uncharacterized protein</fullName>
    </submittedName>
</protein>
<evidence type="ECO:0000313" key="2">
    <source>
        <dbReference type="Proteomes" id="UP000204364"/>
    </source>
</evidence>
<sequence>MGKRALVRADGFITDIVEAGEEFEIYTGPGSSMKWIDIPDDATIDWKLELGEWIPDFEHHDPEMLRVVAYGDPGEQLSMLWKDIEAGLFGDAAKTGKFYAHIKNVRDTQPTVQYDAEGNKILPDEPFPHGEEIPAWLSATDLDDATQQEFKVGKYAPDTQQPAPDA</sequence>
<keyword evidence="2" id="KW-1185">Reference proteome</keyword>